<reference evidence="13" key="1">
    <citation type="submission" date="2022-11" db="EMBL/GenBank/DDBJ databases">
        <authorList>
            <person name="Petersen C."/>
        </authorList>
    </citation>
    <scope>NUCLEOTIDE SEQUENCE</scope>
    <source>
        <strain evidence="13">IBT 30069</strain>
    </source>
</reference>
<feature type="transmembrane region" description="Helical" evidence="10">
    <location>
        <begin position="840"/>
        <end position="857"/>
    </location>
</feature>
<evidence type="ECO:0000256" key="8">
    <source>
        <dbReference type="ARBA" id="ARBA00022989"/>
    </source>
</evidence>
<reference evidence="13" key="2">
    <citation type="journal article" date="2023" name="IMA Fungus">
        <title>Comparative genomic study of the Penicillium genus elucidates a diverse pangenome and 15 lateral gene transfer events.</title>
        <authorList>
            <person name="Petersen C."/>
            <person name="Sorensen T."/>
            <person name="Nielsen M.R."/>
            <person name="Sondergaard T.E."/>
            <person name="Sorensen J.L."/>
            <person name="Fitzpatrick D.A."/>
            <person name="Frisvad J.C."/>
            <person name="Nielsen K.L."/>
        </authorList>
    </citation>
    <scope>NUCLEOTIDE SEQUENCE</scope>
    <source>
        <strain evidence="13">IBT 30069</strain>
    </source>
</reference>
<dbReference type="SMART" id="SM00382">
    <property type="entry name" value="AAA"/>
    <property type="match status" value="2"/>
</dbReference>
<dbReference type="GO" id="GO:0005743">
    <property type="term" value="C:mitochondrial inner membrane"/>
    <property type="evidence" value="ECO:0007669"/>
    <property type="project" value="TreeGrafter"/>
</dbReference>
<evidence type="ECO:0000256" key="7">
    <source>
        <dbReference type="ARBA" id="ARBA00022840"/>
    </source>
</evidence>
<feature type="transmembrane region" description="Helical" evidence="10">
    <location>
        <begin position="812"/>
        <end position="834"/>
    </location>
</feature>
<feature type="transmembrane region" description="Helical" evidence="10">
    <location>
        <begin position="910"/>
        <end position="936"/>
    </location>
</feature>
<dbReference type="Pfam" id="PF00005">
    <property type="entry name" value="ABC_tran"/>
    <property type="match status" value="2"/>
</dbReference>
<evidence type="ECO:0000259" key="12">
    <source>
        <dbReference type="PROSITE" id="PS50929"/>
    </source>
</evidence>
<dbReference type="Proteomes" id="UP001149165">
    <property type="component" value="Unassembled WGS sequence"/>
</dbReference>
<dbReference type="AlphaFoldDB" id="A0A9W9KT10"/>
<dbReference type="GO" id="GO:0015421">
    <property type="term" value="F:ABC-type oligopeptide transporter activity"/>
    <property type="evidence" value="ECO:0007669"/>
    <property type="project" value="TreeGrafter"/>
</dbReference>
<dbReference type="InterPro" id="IPR003593">
    <property type="entry name" value="AAA+_ATPase"/>
</dbReference>
<dbReference type="GO" id="GO:0016887">
    <property type="term" value="F:ATP hydrolysis activity"/>
    <property type="evidence" value="ECO:0007669"/>
    <property type="project" value="InterPro"/>
</dbReference>
<feature type="domain" description="ABC transporter" evidence="11">
    <location>
        <begin position="1016"/>
        <end position="1252"/>
    </location>
</feature>
<dbReference type="InterPro" id="IPR036640">
    <property type="entry name" value="ABC1_TM_sf"/>
</dbReference>
<feature type="transmembrane region" description="Helical" evidence="10">
    <location>
        <begin position="201"/>
        <end position="222"/>
    </location>
</feature>
<dbReference type="InterPro" id="IPR027417">
    <property type="entry name" value="P-loop_NTPase"/>
</dbReference>
<feature type="domain" description="ABC transmembrane type-1" evidence="12">
    <location>
        <begin position="692"/>
        <end position="977"/>
    </location>
</feature>
<dbReference type="Gene3D" id="3.40.50.300">
    <property type="entry name" value="P-loop containing nucleotide triphosphate hydrolases"/>
    <property type="match status" value="2"/>
</dbReference>
<keyword evidence="7" id="KW-0067">ATP-binding</keyword>
<feature type="transmembrane region" description="Helical" evidence="10">
    <location>
        <begin position="737"/>
        <end position="760"/>
    </location>
</feature>
<evidence type="ECO:0000259" key="11">
    <source>
        <dbReference type="PROSITE" id="PS50893"/>
    </source>
</evidence>
<evidence type="ECO:0000256" key="6">
    <source>
        <dbReference type="ARBA" id="ARBA00022741"/>
    </source>
</evidence>
<comment type="similarity">
    <text evidence="2">Belongs to the ABC transporter superfamily. ABCB family. Multidrug resistance exporter (TC 3.A.1.201) subfamily.</text>
</comment>
<evidence type="ECO:0000256" key="4">
    <source>
        <dbReference type="ARBA" id="ARBA00022692"/>
    </source>
</evidence>
<comment type="caution">
    <text evidence="13">The sequence shown here is derived from an EMBL/GenBank/DDBJ whole genome shotgun (WGS) entry which is preliminary data.</text>
</comment>
<dbReference type="PROSITE" id="PS50893">
    <property type="entry name" value="ABC_TRANSPORTER_2"/>
    <property type="match status" value="2"/>
</dbReference>
<dbReference type="PANTHER" id="PTHR43394:SF11">
    <property type="entry name" value="ATP-BINDING CASSETTE TRANSPORTER"/>
    <property type="match status" value="1"/>
</dbReference>
<feature type="domain" description="ABC transporter" evidence="11">
    <location>
        <begin position="378"/>
        <end position="623"/>
    </location>
</feature>
<evidence type="ECO:0000313" key="13">
    <source>
        <dbReference type="EMBL" id="KAJ5116806.1"/>
    </source>
</evidence>
<dbReference type="PROSITE" id="PS50929">
    <property type="entry name" value="ABC_TM1F"/>
    <property type="match status" value="2"/>
</dbReference>
<keyword evidence="6" id="KW-0547">Nucleotide-binding</keyword>
<dbReference type="EMBL" id="JAPQKH010000001">
    <property type="protein sequence ID" value="KAJ5116806.1"/>
    <property type="molecule type" value="Genomic_DNA"/>
</dbReference>
<gene>
    <name evidence="13" type="ORF">N7456_001154</name>
</gene>
<protein>
    <submittedName>
        <fullName evidence="13">Uncharacterized protein</fullName>
    </submittedName>
</protein>
<dbReference type="PROSITE" id="PS00211">
    <property type="entry name" value="ABC_TRANSPORTER_1"/>
    <property type="match status" value="2"/>
</dbReference>
<comment type="subcellular location">
    <subcellularLocation>
        <location evidence="1">Membrane</location>
        <topology evidence="1">Multi-pass membrane protein</topology>
    </subcellularLocation>
</comment>
<dbReference type="InterPro" id="IPR039421">
    <property type="entry name" value="Type_1_exporter"/>
</dbReference>
<dbReference type="SUPFAM" id="SSF90123">
    <property type="entry name" value="ABC transporter transmembrane region"/>
    <property type="match status" value="2"/>
</dbReference>
<dbReference type="GO" id="GO:0005524">
    <property type="term" value="F:ATP binding"/>
    <property type="evidence" value="ECO:0007669"/>
    <property type="project" value="UniProtKB-KW"/>
</dbReference>
<keyword evidence="4 10" id="KW-0812">Transmembrane</keyword>
<dbReference type="Pfam" id="PF00664">
    <property type="entry name" value="ABC_membrane"/>
    <property type="match status" value="2"/>
</dbReference>
<accession>A0A9W9KT10</accession>
<feature type="transmembrane region" description="Helical" evidence="10">
    <location>
        <begin position="51"/>
        <end position="80"/>
    </location>
</feature>
<evidence type="ECO:0000256" key="9">
    <source>
        <dbReference type="ARBA" id="ARBA00023136"/>
    </source>
</evidence>
<feature type="domain" description="ABC transmembrane type-1" evidence="12">
    <location>
        <begin position="55"/>
        <end position="343"/>
    </location>
</feature>
<keyword evidence="3" id="KW-0813">Transport</keyword>
<keyword evidence="5" id="KW-0677">Repeat</keyword>
<evidence type="ECO:0000256" key="1">
    <source>
        <dbReference type="ARBA" id="ARBA00004141"/>
    </source>
</evidence>
<dbReference type="SUPFAM" id="SSF52540">
    <property type="entry name" value="P-loop containing nucleoside triphosphate hydrolases"/>
    <property type="match status" value="2"/>
</dbReference>
<evidence type="ECO:0000256" key="2">
    <source>
        <dbReference type="ARBA" id="ARBA00007577"/>
    </source>
</evidence>
<dbReference type="CDD" id="cd18577">
    <property type="entry name" value="ABC_6TM_Pgp_ABCB1_D1_like"/>
    <property type="match status" value="1"/>
</dbReference>
<feature type="transmembrane region" description="Helical" evidence="10">
    <location>
        <begin position="948"/>
        <end position="970"/>
    </location>
</feature>
<keyword evidence="9 10" id="KW-0472">Membrane</keyword>
<dbReference type="OrthoDB" id="6500128at2759"/>
<feature type="transmembrane region" description="Helical" evidence="10">
    <location>
        <begin position="688"/>
        <end position="717"/>
    </location>
</feature>
<feature type="transmembrane region" description="Helical" evidence="10">
    <location>
        <begin position="100"/>
        <end position="126"/>
    </location>
</feature>
<dbReference type="GO" id="GO:0090374">
    <property type="term" value="P:oligopeptide export from mitochondrion"/>
    <property type="evidence" value="ECO:0007669"/>
    <property type="project" value="TreeGrafter"/>
</dbReference>
<dbReference type="InterPro" id="IPR011527">
    <property type="entry name" value="ABC1_TM_dom"/>
</dbReference>
<organism evidence="13 14">
    <name type="scientific">Penicillium angulare</name>
    <dbReference type="NCBI Taxonomy" id="116970"/>
    <lineage>
        <taxon>Eukaryota</taxon>
        <taxon>Fungi</taxon>
        <taxon>Dikarya</taxon>
        <taxon>Ascomycota</taxon>
        <taxon>Pezizomycotina</taxon>
        <taxon>Eurotiomycetes</taxon>
        <taxon>Eurotiomycetidae</taxon>
        <taxon>Eurotiales</taxon>
        <taxon>Aspergillaceae</taxon>
        <taxon>Penicillium</taxon>
    </lineage>
</organism>
<dbReference type="FunFam" id="3.40.50.300:FF:000967">
    <property type="entry name" value="ABC multidrug transporter mdr4"/>
    <property type="match status" value="1"/>
</dbReference>
<feature type="transmembrane region" description="Helical" evidence="10">
    <location>
        <begin position="176"/>
        <end position="195"/>
    </location>
</feature>
<dbReference type="PANTHER" id="PTHR43394">
    <property type="entry name" value="ATP-DEPENDENT PERMEASE MDL1, MITOCHONDRIAL"/>
    <property type="match status" value="1"/>
</dbReference>
<dbReference type="InterPro" id="IPR003439">
    <property type="entry name" value="ABC_transporter-like_ATP-bd"/>
</dbReference>
<evidence type="ECO:0000256" key="3">
    <source>
        <dbReference type="ARBA" id="ARBA00022448"/>
    </source>
</evidence>
<evidence type="ECO:0000256" key="5">
    <source>
        <dbReference type="ARBA" id="ARBA00022737"/>
    </source>
</evidence>
<name>A0A9W9KT10_9EURO</name>
<dbReference type="InterPro" id="IPR017871">
    <property type="entry name" value="ABC_transporter-like_CS"/>
</dbReference>
<proteinExistence type="inferred from homology"/>
<evidence type="ECO:0000313" key="14">
    <source>
        <dbReference type="Proteomes" id="UP001149165"/>
    </source>
</evidence>
<keyword evidence="8 10" id="KW-1133">Transmembrane helix</keyword>
<keyword evidence="14" id="KW-1185">Reference proteome</keyword>
<dbReference type="Gene3D" id="1.20.1560.10">
    <property type="entry name" value="ABC transporter type 1, transmembrane domain"/>
    <property type="match status" value="1"/>
</dbReference>
<sequence>MNRSFEDILLKDVQPIAGESCAVQVIEAEVDIPPSNANLFSIYRQASPTQICILIVSTVCAVIAGAAMPLVTVVFGSFANELIIEHDPTSNDVRVHTKHLAVQLIYIAFGSFVTTMVSAWGFNLVGEQITRQLQKKYIDSVLRQNIAFFDVTGAGELTKYIDHDMKSIQVGISQKVADIISGVSGFVIAIVIAFMRNPLFASIMISQPLALLSLVSSMGFWLSATQKKGLAQYVTAENLAQQVLSAMRNVISYGSQERYAKKYFDVLKLPTAFDVRERLIFGLIIAGSYLIMHWTNGLGIWQANRLYHEGLCTLSEALTILYATAVAGGILTQALPSLADITQANGAVSRVFSIIDRPSTLDYEERVGDKFGSIRGEIRFENVTFSYPSRPEKSVLQGVSFNVFPGQTVALIGPSGSGKSTLFNLLERLYPPLGGQIFVDDQPIEELNVSWLRSQIGYVSQDIALFDASIHENVAHGLDEVSREKLDYFATGRLVVHACQVAQLHSFISHLPQGYRTVIGQNGCKLSGGQRQRLAIARAIISQPPILLLDEATAAMDSECEKEVQEAIRSAAIGRTTLIIAHRLSTVRHADTVILMKDGEILEQGSHTELYTSSLLYQGLVKQQTLRPPDPSRYSNANLLSCPATVPKIEGKGSTDIYTVETSDGPALSISGRNSSVRNVWSINKPELPYTILGILFSILAGISYPVQAIFFGNGIISIISPSLSTGGRDSQFWARMYLIHGAAAFLIYFMRGYCFAISASRLNHRARSQLFKSLLYKGLPFFDRENNSVGCLISFLSSGTRKITGISGTSVGLFFESTFMLATGIIVGCVFGWKLGVVIMVTVPFVATSGFLQYYVTQRDQRHTKRDTKPISIAHESFTVIRTITVLGLQQSIKEKFEKESNVDRQSRYWLISATVYGCSSMFRILSIAFVFWYGGTYLVANGEYNIQQFLICFAATIWGSQSAAALFAQAPDIAGARAAAVRLNELMGPARSRFHQHGNNYGSLPAPSPFAEPLTVQKINFQYPDGPSKLALDDVTFAAPVGSFVALVGASGSGKSSVINLIERLYSPKSGNIVLGKHDIEEYDIDSYRGYMALVDQNPCLVGDDLRECLQSTAEETSDDEIMDILNTLGLAGFVMSLPDGLSTPIMANGATLSGGQRQRIAIAKALLRNPKILLLDEATSALDTASEQLAQHALQDGTIDRITVAIAHRIKTIVDADLILVFDRGRIIERGNHDDLMALGGKYYQMARLQDLDEVDYTNIGS</sequence>
<dbReference type="CDD" id="cd18578">
    <property type="entry name" value="ABC_6TM_Pgp_ABCB1_D2_like"/>
    <property type="match status" value="1"/>
</dbReference>
<evidence type="ECO:0000256" key="10">
    <source>
        <dbReference type="SAM" id="Phobius"/>
    </source>
</evidence>
<dbReference type="FunFam" id="3.40.50.300:FF:000913">
    <property type="entry name" value="ABC multidrug transporter SitT"/>
    <property type="match status" value="1"/>
</dbReference>